<evidence type="ECO:0000256" key="1">
    <source>
        <dbReference type="SAM" id="SignalP"/>
    </source>
</evidence>
<feature type="chain" id="PRO_5042285110" description="DUF4360 domain-containing protein" evidence="1">
    <location>
        <begin position="23"/>
        <end position="208"/>
    </location>
</feature>
<organism evidence="2 3">
    <name type="scientific">Pythium insidiosum</name>
    <name type="common">Pythiosis disease agent</name>
    <dbReference type="NCBI Taxonomy" id="114742"/>
    <lineage>
        <taxon>Eukaryota</taxon>
        <taxon>Sar</taxon>
        <taxon>Stramenopiles</taxon>
        <taxon>Oomycota</taxon>
        <taxon>Peronosporomycetes</taxon>
        <taxon>Pythiales</taxon>
        <taxon>Pythiaceae</taxon>
        <taxon>Pythium</taxon>
    </lineage>
</organism>
<sequence>MRSLVVALSSVLAACALHDAAAASARAPVSFGAATFLGSGCRPADVAVASAMDGDASGRLSVTFLKAFAVESNVARKRVACNGVIPVSVEEGKAVGIAQKRIAGVVDLPEQAGASAQLTTEFFFSGKQGPTTQKRFDAAGRHPFALDEETAIAWSPCGSSPALRINTALVAAGPRAHITLVSADEQPAMEFIFHVRDCQAPSPVDSDL</sequence>
<dbReference type="AlphaFoldDB" id="A0AAD5LZL3"/>
<protein>
    <recommendedName>
        <fullName evidence="4">DUF4360 domain-containing protein</fullName>
    </recommendedName>
</protein>
<gene>
    <name evidence="2" type="ORF">P43SY_006487</name>
</gene>
<dbReference type="InterPro" id="IPR025649">
    <property type="entry name" value="DUF4360"/>
</dbReference>
<comment type="caution">
    <text evidence="2">The sequence shown here is derived from an EMBL/GenBank/DDBJ whole genome shotgun (WGS) entry which is preliminary data.</text>
</comment>
<dbReference type="EMBL" id="JAKCXM010000238">
    <property type="protein sequence ID" value="KAJ0397785.1"/>
    <property type="molecule type" value="Genomic_DNA"/>
</dbReference>
<accession>A0AAD5LZL3</accession>
<dbReference type="Pfam" id="PF14273">
    <property type="entry name" value="DUF4360"/>
    <property type="match status" value="1"/>
</dbReference>
<keyword evidence="1" id="KW-0732">Signal</keyword>
<evidence type="ECO:0000313" key="3">
    <source>
        <dbReference type="Proteomes" id="UP001209570"/>
    </source>
</evidence>
<dbReference type="PROSITE" id="PS51257">
    <property type="entry name" value="PROKAR_LIPOPROTEIN"/>
    <property type="match status" value="1"/>
</dbReference>
<dbReference type="PANTHER" id="PTHR38847">
    <property type="match status" value="1"/>
</dbReference>
<name>A0AAD5LZL3_PYTIN</name>
<evidence type="ECO:0008006" key="4">
    <source>
        <dbReference type="Google" id="ProtNLM"/>
    </source>
</evidence>
<dbReference type="PANTHER" id="PTHR38847:SF1">
    <property type="entry name" value="PSEUDOURIDINE SYNTHASE RSUA_RLUA-LIKE DOMAIN-CONTAINING PROTEIN"/>
    <property type="match status" value="1"/>
</dbReference>
<dbReference type="Proteomes" id="UP001209570">
    <property type="component" value="Unassembled WGS sequence"/>
</dbReference>
<feature type="signal peptide" evidence="1">
    <location>
        <begin position="1"/>
        <end position="22"/>
    </location>
</feature>
<proteinExistence type="predicted"/>
<evidence type="ECO:0000313" key="2">
    <source>
        <dbReference type="EMBL" id="KAJ0397785.1"/>
    </source>
</evidence>
<reference evidence="2" key="1">
    <citation type="submission" date="2021-12" db="EMBL/GenBank/DDBJ databases">
        <title>Prjna785345.</title>
        <authorList>
            <person name="Rujirawat T."/>
            <person name="Krajaejun T."/>
        </authorList>
    </citation>
    <scope>NUCLEOTIDE SEQUENCE</scope>
    <source>
        <strain evidence="2">Pi057C3</strain>
    </source>
</reference>
<keyword evidence="3" id="KW-1185">Reference proteome</keyword>